<name>A0A5J4RJP5_9ZZZZ</name>
<dbReference type="GO" id="GO:0015297">
    <property type="term" value="F:antiporter activity"/>
    <property type="evidence" value="ECO:0007669"/>
    <property type="project" value="InterPro"/>
</dbReference>
<dbReference type="InterPro" id="IPR002528">
    <property type="entry name" value="MATE_fam"/>
</dbReference>
<dbReference type="PANTHER" id="PTHR42893:SF46">
    <property type="entry name" value="PROTEIN DETOXIFICATION 44, CHLOROPLASTIC"/>
    <property type="match status" value="1"/>
</dbReference>
<comment type="subcellular location">
    <subcellularLocation>
        <location evidence="1">Membrane</location>
        <topology evidence="1">Multi-pass membrane protein</topology>
    </subcellularLocation>
</comment>
<feature type="non-terminal residue" evidence="7">
    <location>
        <position position="1"/>
    </location>
</feature>
<keyword evidence="5 6" id="KW-0472">Membrane</keyword>
<reference evidence="7" key="1">
    <citation type="submission" date="2019-03" db="EMBL/GenBank/DDBJ databases">
        <title>Single cell metagenomics reveals metabolic interactions within the superorganism composed of flagellate Streblomastix strix and complex community of Bacteroidetes bacteria on its surface.</title>
        <authorList>
            <person name="Treitli S.C."/>
            <person name="Kolisko M."/>
            <person name="Husnik F."/>
            <person name="Keeling P."/>
            <person name="Hampl V."/>
        </authorList>
    </citation>
    <scope>NUCLEOTIDE SEQUENCE</scope>
    <source>
        <strain evidence="7">STM</strain>
    </source>
</reference>
<dbReference type="EMBL" id="SNRY01001074">
    <property type="protein sequence ID" value="KAA6333764.1"/>
    <property type="molecule type" value="Genomic_DNA"/>
</dbReference>
<feature type="transmembrane region" description="Helical" evidence="6">
    <location>
        <begin position="136"/>
        <end position="152"/>
    </location>
</feature>
<organism evidence="7">
    <name type="scientific">termite gut metagenome</name>
    <dbReference type="NCBI Taxonomy" id="433724"/>
    <lineage>
        <taxon>unclassified sequences</taxon>
        <taxon>metagenomes</taxon>
        <taxon>organismal metagenomes</taxon>
    </lineage>
</organism>
<evidence type="ECO:0000256" key="6">
    <source>
        <dbReference type="SAM" id="Phobius"/>
    </source>
</evidence>
<evidence type="ECO:0000313" key="7">
    <source>
        <dbReference type="EMBL" id="KAA6333764.1"/>
    </source>
</evidence>
<sequence>LMMQLYILYSFFLDGFAFAGEALVGKYAGANDEHNLHITVRYLFLWGVGVSIFFTVLYAIGGKSFLGLLTDDRVVIDTSSTYFYWALSTPLASFAAFVWDGIMIGLIATRSMLISIIIASATFFLVYYVLGGVNNHILWLAFILYLFIRGLIQTMYAKKCLRV</sequence>
<dbReference type="AlphaFoldDB" id="A0A5J4RJP5"/>
<evidence type="ECO:0000256" key="4">
    <source>
        <dbReference type="ARBA" id="ARBA00022989"/>
    </source>
</evidence>
<feature type="transmembrane region" description="Helical" evidence="6">
    <location>
        <begin position="40"/>
        <end position="61"/>
    </location>
</feature>
<dbReference type="Pfam" id="PF01554">
    <property type="entry name" value="MatE"/>
    <property type="match status" value="1"/>
</dbReference>
<feature type="transmembrane region" description="Helical" evidence="6">
    <location>
        <begin position="111"/>
        <end position="130"/>
    </location>
</feature>
<proteinExistence type="inferred from homology"/>
<gene>
    <name evidence="7" type="ORF">EZS27_017853</name>
</gene>
<evidence type="ECO:0000256" key="2">
    <source>
        <dbReference type="ARBA" id="ARBA00010199"/>
    </source>
</evidence>
<comment type="similarity">
    <text evidence="2">Belongs to the multi antimicrobial extrusion (MATE) (TC 2.A.66.1) family.</text>
</comment>
<dbReference type="PANTHER" id="PTHR42893">
    <property type="entry name" value="PROTEIN DETOXIFICATION 44, CHLOROPLASTIC-RELATED"/>
    <property type="match status" value="1"/>
</dbReference>
<dbReference type="GO" id="GO:0005886">
    <property type="term" value="C:plasma membrane"/>
    <property type="evidence" value="ECO:0007669"/>
    <property type="project" value="TreeGrafter"/>
</dbReference>
<evidence type="ECO:0000256" key="5">
    <source>
        <dbReference type="ARBA" id="ARBA00023136"/>
    </source>
</evidence>
<comment type="caution">
    <text evidence="7">The sequence shown here is derived from an EMBL/GenBank/DDBJ whole genome shotgun (WGS) entry which is preliminary data.</text>
</comment>
<feature type="transmembrane region" description="Helical" evidence="6">
    <location>
        <begin position="81"/>
        <end position="99"/>
    </location>
</feature>
<evidence type="ECO:0000256" key="1">
    <source>
        <dbReference type="ARBA" id="ARBA00004141"/>
    </source>
</evidence>
<protein>
    <submittedName>
        <fullName evidence="7">DNA-damage-inducible protein F</fullName>
    </submittedName>
</protein>
<evidence type="ECO:0000256" key="3">
    <source>
        <dbReference type="ARBA" id="ARBA00022692"/>
    </source>
</evidence>
<keyword evidence="4 6" id="KW-1133">Transmembrane helix</keyword>
<dbReference type="InterPro" id="IPR044644">
    <property type="entry name" value="DinF-like"/>
</dbReference>
<accession>A0A5J4RJP5</accession>
<keyword evidence="3 6" id="KW-0812">Transmembrane</keyword>
<dbReference type="GO" id="GO:0042910">
    <property type="term" value="F:xenobiotic transmembrane transporter activity"/>
    <property type="evidence" value="ECO:0007669"/>
    <property type="project" value="InterPro"/>
</dbReference>
<feature type="transmembrane region" description="Helical" evidence="6">
    <location>
        <begin position="6"/>
        <end position="28"/>
    </location>
</feature>